<proteinExistence type="predicted"/>
<dbReference type="Proteomes" id="UP000234433">
    <property type="component" value="Unassembled WGS sequence"/>
</dbReference>
<dbReference type="AlphaFoldDB" id="A0A2H1KEE4"/>
<gene>
    <name evidence="2" type="ORF">BANT918_02382</name>
</gene>
<evidence type="ECO:0000313" key="3">
    <source>
        <dbReference type="Proteomes" id="UP000234433"/>
    </source>
</evidence>
<feature type="region of interest" description="Disordered" evidence="1">
    <location>
        <begin position="57"/>
        <end position="76"/>
    </location>
</feature>
<name>A0A2H1KEE4_9MICO</name>
<feature type="compositionally biased region" description="Gly residues" evidence="1">
    <location>
        <begin position="63"/>
        <end position="76"/>
    </location>
</feature>
<reference evidence="2 3" key="1">
    <citation type="submission" date="2017-03" db="EMBL/GenBank/DDBJ databases">
        <authorList>
            <person name="Afonso C.L."/>
            <person name="Miller P.J."/>
            <person name="Scott M.A."/>
            <person name="Spackman E."/>
            <person name="Goraichik I."/>
            <person name="Dimitrov K.M."/>
            <person name="Suarez D.L."/>
            <person name="Swayne D.E."/>
        </authorList>
    </citation>
    <scope>NUCLEOTIDE SEQUENCE [LARGE SCALE GENOMIC DNA]</scope>
    <source>
        <strain evidence="2 3">CNRZ 918</strain>
    </source>
</reference>
<protein>
    <submittedName>
        <fullName evidence="2">Uncharacterized protein</fullName>
    </submittedName>
</protein>
<dbReference type="EMBL" id="FXZD01000007">
    <property type="protein sequence ID" value="SMX98009.1"/>
    <property type="molecule type" value="Genomic_DNA"/>
</dbReference>
<organism evidence="2 3">
    <name type="scientific">Brevibacterium antiquum CNRZ 918</name>
    <dbReference type="NCBI Taxonomy" id="1255637"/>
    <lineage>
        <taxon>Bacteria</taxon>
        <taxon>Bacillati</taxon>
        <taxon>Actinomycetota</taxon>
        <taxon>Actinomycetes</taxon>
        <taxon>Micrococcales</taxon>
        <taxon>Brevibacteriaceae</taxon>
        <taxon>Brevibacterium</taxon>
    </lineage>
</organism>
<sequence>MTTSDYITRRYRQNLHRPDPRQRAHPIEAPIIWTAHLLAGVGRGMAWVVGVVAQARQGRGQAPQGGQGVGHAGRGR</sequence>
<accession>A0A2H1KEE4</accession>
<evidence type="ECO:0000313" key="2">
    <source>
        <dbReference type="EMBL" id="SMX98009.1"/>
    </source>
</evidence>
<evidence type="ECO:0000256" key="1">
    <source>
        <dbReference type="SAM" id="MobiDB-lite"/>
    </source>
</evidence>